<gene>
    <name evidence="3" type="ORF">TCIL3000_0_45630</name>
</gene>
<dbReference type="OMA" id="TPGKDHE"/>
<name>F9W9H2_TRYCI</name>
<reference evidence="4" key="1">
    <citation type="submission" date="2011-07" db="EMBL/GenBank/DDBJ databases">
        <title>Divergent evolution of antigenic variation in African trypanosomes.</title>
        <authorList>
            <person name="Jackson A.P."/>
            <person name="Berry A."/>
            <person name="Allison H.C."/>
            <person name="Burton P."/>
            <person name="Anderson J."/>
            <person name="Aslett M."/>
            <person name="Brown R."/>
            <person name="Corton N."/>
            <person name="Harris D."/>
            <person name="Hauser H."/>
            <person name="Gamble J."/>
            <person name="Gilderthorp R."/>
            <person name="McQuillan J."/>
            <person name="Quail M.A."/>
            <person name="Sanders M."/>
            <person name="Van Tonder A."/>
            <person name="Ginger M.L."/>
            <person name="Donelson J.E."/>
            <person name="Field M.C."/>
            <person name="Barry J.D."/>
            <person name="Berriman M."/>
            <person name="Hertz-Fowler C."/>
        </authorList>
    </citation>
    <scope>NUCLEOTIDE SEQUENCE [LARGE SCALE GENOMIC DNA]</scope>
    <source>
        <strain evidence="4">IL3000</strain>
    </source>
</reference>
<reference evidence="3 4" key="2">
    <citation type="journal article" date="2012" name="Proc. Natl. Acad. Sci. U.S.A.">
        <title>Antigenic diversity is generated by distinct evolutionary mechanisms in African trypanosome species.</title>
        <authorList>
            <person name="Jackson A.P."/>
            <person name="Berry A."/>
            <person name="Aslett M."/>
            <person name="Allison H.C."/>
            <person name="Burton P."/>
            <person name="Vavrova-Anderson J."/>
            <person name="Brown R."/>
            <person name="Browne H."/>
            <person name="Corton N."/>
            <person name="Hauser H."/>
            <person name="Gamble J."/>
            <person name="Gilderthorp R."/>
            <person name="Marcello L."/>
            <person name="McQuillan J."/>
            <person name="Otto T.D."/>
            <person name="Quail M.A."/>
            <person name="Sanders M.J."/>
            <person name="van Tonder A."/>
            <person name="Ginger M.L."/>
            <person name="Field M.C."/>
            <person name="Barry J.D."/>
            <person name="Hertz-Fowler C."/>
            <person name="Berriman M."/>
        </authorList>
    </citation>
    <scope>NUCLEOTIDE SEQUENCE [LARGE SCALE GENOMIC DNA]</scope>
    <source>
        <strain evidence="3 4">IL3000</strain>
    </source>
</reference>
<dbReference type="VEuPathDB" id="TriTrypDB:TcIL3000_0_45630"/>
<feature type="signal peptide" evidence="2">
    <location>
        <begin position="1"/>
        <end position="17"/>
    </location>
</feature>
<evidence type="ECO:0000256" key="2">
    <source>
        <dbReference type="SAM" id="SignalP"/>
    </source>
</evidence>
<protein>
    <submittedName>
        <fullName evidence="3">WGS project CAEQ00000000 data, annotated contig 1860</fullName>
    </submittedName>
</protein>
<accession>F9W9H2</accession>
<dbReference type="PANTHER" id="PTHR31152">
    <property type="entry name" value="PLAC8 FAMILY PROTEIN"/>
    <property type="match status" value="1"/>
</dbReference>
<keyword evidence="4" id="KW-1185">Reference proteome</keyword>
<comment type="caution">
    <text evidence="3">The sequence shown here is derived from an EMBL/GenBank/DDBJ whole genome shotgun (WGS) entry which is preliminary data.</text>
</comment>
<organism evidence="3 4">
    <name type="scientific">Trypanosoma congolense (strain IL3000)</name>
    <dbReference type="NCBI Taxonomy" id="1068625"/>
    <lineage>
        <taxon>Eukaryota</taxon>
        <taxon>Discoba</taxon>
        <taxon>Euglenozoa</taxon>
        <taxon>Kinetoplastea</taxon>
        <taxon>Metakinetoplastina</taxon>
        <taxon>Trypanosomatida</taxon>
        <taxon>Trypanosomatidae</taxon>
        <taxon>Trypanosoma</taxon>
        <taxon>Nannomonas</taxon>
    </lineage>
</organism>
<dbReference type="PANTHER" id="PTHR31152:SF1">
    <property type="entry name" value="PLAC8 FAMILY PROTEIN"/>
    <property type="match status" value="1"/>
</dbReference>
<evidence type="ECO:0000313" key="4">
    <source>
        <dbReference type="Proteomes" id="UP000000702"/>
    </source>
</evidence>
<keyword evidence="2" id="KW-0732">Signal</keyword>
<evidence type="ECO:0000256" key="1">
    <source>
        <dbReference type="SAM" id="MobiDB-lite"/>
    </source>
</evidence>
<sequence>MALFTCFIFLLSSFTDSLRREYSEIMSSGAKPHPGEAFPIHSATVQPAYDPSMPPPPGGSQAAPPTPGKDHEIIPAAVHPAYDPSMPPPPGGSQAAPPAPGKDHEIHYAKVHPAYDPSMPPPPGGSQAAPPTPGKDHEIIPAAVHPAYDPSMPPPPGGSQAAPPAPGKDHEIHYAKVHPAYDPSMPPPPGGGEALPTDYYQHPLLPGYGQPPHVERSGGLANEPVGEGRNVVNEWKTGLLVAPCRQPCFCLGSCFCPCCCTFMQRKKLLQGDWSRYTCCAGICCEKTCCVIKKCEPCCLCLETCCCLGCALHGNRFMIREHYGLQNDCCDDILMCAGACCGILACCTEKKAVKSIADILFFCTIGCVLAQHEHQMKVCGYPRGHEMV</sequence>
<dbReference type="AlphaFoldDB" id="F9W9H2"/>
<evidence type="ECO:0000313" key="3">
    <source>
        <dbReference type="EMBL" id="CCD13872.1"/>
    </source>
</evidence>
<dbReference type="Proteomes" id="UP000000702">
    <property type="component" value="Unassembled WGS sequence"/>
</dbReference>
<feature type="region of interest" description="Disordered" evidence="1">
    <location>
        <begin position="45"/>
        <end position="170"/>
    </location>
</feature>
<feature type="chain" id="PRO_5003390003" evidence="2">
    <location>
        <begin position="18"/>
        <end position="387"/>
    </location>
</feature>
<dbReference type="EMBL" id="CAEQ01001308">
    <property type="protein sequence ID" value="CCD13872.1"/>
    <property type="molecule type" value="Genomic_DNA"/>
</dbReference>
<proteinExistence type="predicted"/>